<dbReference type="InterPro" id="IPR053925">
    <property type="entry name" value="RecX_HTH_3rd"/>
</dbReference>
<sequence length="162" mass="18264">MKKSQAVVADPYSEAMSIALYALAPRAKSRDELYKQLLKRGVEADTANAVLDSLELQGLLNDLEFAKIWSESRQRAKKLSKRIIASELRTKGVSQDIITEVIEEIDDESEYAQAFTLAQRKYNSIAHLDSEVIYRRISSLLARKGYGHGICARIMRELTSVN</sequence>
<dbReference type="InterPro" id="IPR036388">
    <property type="entry name" value="WH-like_DNA-bd_sf"/>
</dbReference>
<organism evidence="8">
    <name type="scientific">freshwater metagenome</name>
    <dbReference type="NCBI Taxonomy" id="449393"/>
    <lineage>
        <taxon>unclassified sequences</taxon>
        <taxon>metagenomes</taxon>
        <taxon>ecological metagenomes</taxon>
    </lineage>
</organism>
<dbReference type="Pfam" id="PF02631">
    <property type="entry name" value="RecX_HTH2"/>
    <property type="match status" value="1"/>
</dbReference>
<dbReference type="InterPro" id="IPR003783">
    <property type="entry name" value="Regulatory_RecX"/>
</dbReference>
<protein>
    <recommendedName>
        <fullName evidence="3">Regulatory protein RecX</fullName>
    </recommendedName>
</protein>
<evidence type="ECO:0000256" key="3">
    <source>
        <dbReference type="ARBA" id="ARBA00018111"/>
    </source>
</evidence>
<dbReference type="Pfam" id="PF21982">
    <property type="entry name" value="RecX_HTH1"/>
    <property type="match status" value="1"/>
</dbReference>
<name>A0A6J6BX15_9ZZZZ</name>
<evidence type="ECO:0000259" key="5">
    <source>
        <dbReference type="Pfam" id="PF02631"/>
    </source>
</evidence>
<evidence type="ECO:0000256" key="2">
    <source>
        <dbReference type="ARBA" id="ARBA00009695"/>
    </source>
</evidence>
<dbReference type="Gene3D" id="1.10.10.10">
    <property type="entry name" value="Winged helix-like DNA-binding domain superfamily/Winged helix DNA-binding domain"/>
    <property type="match status" value="3"/>
</dbReference>
<dbReference type="GO" id="GO:0006282">
    <property type="term" value="P:regulation of DNA repair"/>
    <property type="evidence" value="ECO:0007669"/>
    <property type="project" value="InterPro"/>
</dbReference>
<dbReference type="GO" id="GO:0005737">
    <property type="term" value="C:cytoplasm"/>
    <property type="evidence" value="ECO:0007669"/>
    <property type="project" value="UniProtKB-SubCell"/>
</dbReference>
<feature type="domain" description="RecX third three-helical" evidence="6">
    <location>
        <begin position="108"/>
        <end position="154"/>
    </location>
</feature>
<evidence type="ECO:0000259" key="6">
    <source>
        <dbReference type="Pfam" id="PF21981"/>
    </source>
</evidence>
<comment type="subcellular location">
    <subcellularLocation>
        <location evidence="1">Cytoplasm</location>
    </subcellularLocation>
</comment>
<accession>A0A6J6BX15</accession>
<dbReference type="InterPro" id="IPR053926">
    <property type="entry name" value="RecX_HTH_1st"/>
</dbReference>
<evidence type="ECO:0000313" key="8">
    <source>
        <dbReference type="EMBL" id="CAB4542658.1"/>
    </source>
</evidence>
<dbReference type="AlphaFoldDB" id="A0A6J6BX15"/>
<evidence type="ECO:0000259" key="7">
    <source>
        <dbReference type="Pfam" id="PF21982"/>
    </source>
</evidence>
<evidence type="ECO:0000256" key="4">
    <source>
        <dbReference type="ARBA" id="ARBA00022490"/>
    </source>
</evidence>
<dbReference type="InterPro" id="IPR053924">
    <property type="entry name" value="RecX_HTH_2nd"/>
</dbReference>
<feature type="domain" description="RecX second three-helical" evidence="5">
    <location>
        <begin position="61"/>
        <end position="101"/>
    </location>
</feature>
<reference evidence="8" key="1">
    <citation type="submission" date="2020-05" db="EMBL/GenBank/DDBJ databases">
        <authorList>
            <person name="Chiriac C."/>
            <person name="Salcher M."/>
            <person name="Ghai R."/>
            <person name="Kavagutti S V."/>
        </authorList>
    </citation>
    <scope>NUCLEOTIDE SEQUENCE</scope>
</reference>
<dbReference type="EMBL" id="CAEZSS010000034">
    <property type="protein sequence ID" value="CAB4542658.1"/>
    <property type="molecule type" value="Genomic_DNA"/>
</dbReference>
<dbReference type="Pfam" id="PF21981">
    <property type="entry name" value="RecX_HTH3"/>
    <property type="match status" value="1"/>
</dbReference>
<dbReference type="PANTHER" id="PTHR33602">
    <property type="entry name" value="REGULATORY PROTEIN RECX FAMILY PROTEIN"/>
    <property type="match status" value="1"/>
</dbReference>
<gene>
    <name evidence="8" type="ORF">UFOPK1505_00283</name>
</gene>
<proteinExistence type="inferred from homology"/>
<dbReference type="PANTHER" id="PTHR33602:SF1">
    <property type="entry name" value="REGULATORY PROTEIN RECX FAMILY PROTEIN"/>
    <property type="match status" value="1"/>
</dbReference>
<keyword evidence="4" id="KW-0963">Cytoplasm</keyword>
<evidence type="ECO:0000256" key="1">
    <source>
        <dbReference type="ARBA" id="ARBA00004496"/>
    </source>
</evidence>
<comment type="similarity">
    <text evidence="2">Belongs to the RecX family.</text>
</comment>
<feature type="domain" description="RecX first three-helical" evidence="7">
    <location>
        <begin position="15"/>
        <end position="54"/>
    </location>
</feature>
<dbReference type="HAMAP" id="MF_01114">
    <property type="entry name" value="RecX"/>
    <property type="match status" value="1"/>
</dbReference>